<evidence type="ECO:0000313" key="7">
    <source>
        <dbReference type="Proteomes" id="UP000008281"/>
    </source>
</evidence>
<accession>E3MEW1</accession>
<proteinExistence type="inferred from homology"/>
<organism evidence="7">
    <name type="scientific">Caenorhabditis remanei</name>
    <name type="common">Caenorhabditis vulgaris</name>
    <dbReference type="NCBI Taxonomy" id="31234"/>
    <lineage>
        <taxon>Eukaryota</taxon>
        <taxon>Metazoa</taxon>
        <taxon>Ecdysozoa</taxon>
        <taxon>Nematoda</taxon>
        <taxon>Chromadorea</taxon>
        <taxon>Rhabditida</taxon>
        <taxon>Rhabditina</taxon>
        <taxon>Rhabditomorpha</taxon>
        <taxon>Rhabditoidea</taxon>
        <taxon>Rhabditidae</taxon>
        <taxon>Peloderinae</taxon>
        <taxon>Caenorhabditis</taxon>
    </lineage>
</organism>
<dbReference type="OMA" id="LYTVAWC"/>
<gene>
    <name evidence="6" type="ORF">CRE_21129</name>
</gene>
<dbReference type="PANTHER" id="PTHR10253">
    <property type="entry name" value="POLYCOMB PROTEIN"/>
    <property type="match status" value="1"/>
</dbReference>
<evidence type="ECO:0000256" key="5">
    <source>
        <dbReference type="ARBA" id="ARBA00023163"/>
    </source>
</evidence>
<dbReference type="SMART" id="SM00320">
    <property type="entry name" value="WD40"/>
    <property type="match status" value="3"/>
</dbReference>
<keyword evidence="7" id="KW-1185">Reference proteome</keyword>
<dbReference type="InParanoid" id="E3MEW1"/>
<comment type="similarity">
    <text evidence="1">Belongs to the WD repeat ESC family.</text>
</comment>
<evidence type="ECO:0000256" key="2">
    <source>
        <dbReference type="ARBA" id="ARBA00022574"/>
    </source>
</evidence>
<dbReference type="EMBL" id="DS268440">
    <property type="protein sequence ID" value="EFP00804.1"/>
    <property type="molecule type" value="Genomic_DNA"/>
</dbReference>
<evidence type="ECO:0000256" key="1">
    <source>
        <dbReference type="ARBA" id="ARBA00008075"/>
    </source>
</evidence>
<dbReference type="Proteomes" id="UP000008281">
    <property type="component" value="Unassembled WGS sequence"/>
</dbReference>
<dbReference type="Pfam" id="PF00400">
    <property type="entry name" value="WD40"/>
    <property type="match status" value="1"/>
</dbReference>
<keyword evidence="5" id="KW-0804">Transcription</keyword>
<dbReference type="InterPro" id="IPR051243">
    <property type="entry name" value="PcG_WD-repeat"/>
</dbReference>
<keyword evidence="3" id="KW-0677">Repeat</keyword>
<dbReference type="AlphaFoldDB" id="E3MEW1"/>
<keyword evidence="4" id="KW-0805">Transcription regulation</keyword>
<dbReference type="eggNOG" id="KOG1034">
    <property type="taxonomic scope" value="Eukaryota"/>
</dbReference>
<keyword evidence="2" id="KW-0853">WD repeat</keyword>
<dbReference type="Gene3D" id="2.130.10.10">
    <property type="entry name" value="YVTN repeat-like/Quinoprotein amine dehydrogenase"/>
    <property type="match status" value="1"/>
</dbReference>
<dbReference type="SUPFAM" id="SSF50978">
    <property type="entry name" value="WD40 repeat-like"/>
    <property type="match status" value="1"/>
</dbReference>
<name>E3MEW1_CAERE</name>
<dbReference type="HOGENOM" id="CLU_032683_4_1_1"/>
<protein>
    <submittedName>
        <fullName evidence="6">Uncharacterized protein</fullName>
    </submittedName>
</protein>
<dbReference type="STRING" id="31234.E3MEW1"/>
<dbReference type="InterPro" id="IPR036322">
    <property type="entry name" value="WD40_repeat_dom_sf"/>
</dbReference>
<dbReference type="InterPro" id="IPR001680">
    <property type="entry name" value="WD40_rpt"/>
</dbReference>
<dbReference type="OrthoDB" id="7318948at2759"/>
<evidence type="ECO:0000313" key="6">
    <source>
        <dbReference type="EMBL" id="EFP00804.1"/>
    </source>
</evidence>
<evidence type="ECO:0000256" key="3">
    <source>
        <dbReference type="ARBA" id="ARBA00022737"/>
    </source>
</evidence>
<dbReference type="InterPro" id="IPR015943">
    <property type="entry name" value="WD40/YVTN_repeat-like_dom_sf"/>
</dbReference>
<reference evidence="6" key="1">
    <citation type="submission" date="2007-07" db="EMBL/GenBank/DDBJ databases">
        <title>PCAP assembly of the Caenorhabditis remanei genome.</title>
        <authorList>
            <consortium name="The Caenorhabditis remanei Sequencing Consortium"/>
            <person name="Wilson R.K."/>
        </authorList>
    </citation>
    <scope>NUCLEOTIDE SEQUENCE [LARGE SCALE GENOMIC DNA]</scope>
    <source>
        <strain evidence="6">PB4641</strain>
    </source>
</reference>
<sequence>MKRKAVQNFGRIINTDENDTSLGDHPTKPFLGTAHLFEDGYVNLFGCSVNPFLEEYEDQLGVAVGGPNIHIYRMPVLEPKLELAAAGELDEEEDLYTVAWCYDKGENSHKIATGGVSGVVYIVDAASMEVQRQLLGAGNAINDIKTCPTDSEIIAAASADRTIRIYHIKEPTCLILIGGRFSHHDSIVSIRVFSFLWHSRSQPTFVNFEGKNSKTRFLFSDLEGHTMLIKKPENSINDVHFDCVDSLRVVDYKEKAYVISKSTGHGRKICFWRIGTFGQETEMVHRDEISTSHTKIAEMSIDDGYPWFGKIDVDVTGKWLAAPGDSGNIHLYNLKNRNERKAFLDLKVPDMKDTMIRQVMFSPNGRLLFVVGDAGFVARIDRVPDNATNVVDVW</sequence>
<evidence type="ECO:0000256" key="4">
    <source>
        <dbReference type="ARBA" id="ARBA00023015"/>
    </source>
</evidence>